<proteinExistence type="inferred from homology"/>
<dbReference type="PANTHER" id="PTHR43013:SF1">
    <property type="entry name" value="GLUTAMYL-TRNA REDUCTASE"/>
    <property type="match status" value="1"/>
</dbReference>
<evidence type="ECO:0000313" key="18">
    <source>
        <dbReference type="EMBL" id="ATW28103.1"/>
    </source>
</evidence>
<dbReference type="Pfam" id="PF01488">
    <property type="entry name" value="Shikimate_DH"/>
    <property type="match status" value="1"/>
</dbReference>
<dbReference type="InterPro" id="IPR036291">
    <property type="entry name" value="NAD(P)-bd_dom_sf"/>
</dbReference>
<evidence type="ECO:0000256" key="1">
    <source>
        <dbReference type="ARBA" id="ARBA00005059"/>
    </source>
</evidence>
<dbReference type="RefSeq" id="WP_148137512.1">
    <property type="nucleotide sequence ID" value="NZ_CP017634.1"/>
</dbReference>
<evidence type="ECO:0000256" key="9">
    <source>
        <dbReference type="HAMAP-Rule" id="MF_00087"/>
    </source>
</evidence>
<evidence type="ECO:0000256" key="2">
    <source>
        <dbReference type="ARBA" id="ARBA00005916"/>
    </source>
</evidence>
<comment type="pathway">
    <text evidence="1 9 14">Porphyrin-containing compound metabolism; protoporphyrin-IX biosynthesis; 5-aminolevulinate from L-glutamyl-tRNA(Glu): step 1/2.</text>
</comment>
<dbReference type="InterPro" id="IPR036343">
    <property type="entry name" value="GluRdtase_N_sf"/>
</dbReference>
<dbReference type="Gene3D" id="3.30.460.30">
    <property type="entry name" value="Glutamyl-tRNA reductase, N-terminal domain"/>
    <property type="match status" value="1"/>
</dbReference>
<keyword evidence="4 9" id="KW-0521">NADP</keyword>
<dbReference type="PROSITE" id="PS00747">
    <property type="entry name" value="GLUTR"/>
    <property type="match status" value="1"/>
</dbReference>
<feature type="binding site" evidence="9 12">
    <location>
        <begin position="187"/>
        <end position="192"/>
    </location>
    <ligand>
        <name>NADP(+)</name>
        <dbReference type="ChEBI" id="CHEBI:58349"/>
    </ligand>
</feature>
<gene>
    <name evidence="9" type="primary">hemA</name>
    <name evidence="18" type="ORF">DCMF_28115</name>
</gene>
<keyword evidence="6 9" id="KW-0627">Porphyrin biosynthesis</keyword>
<dbReference type="HAMAP" id="MF_00087">
    <property type="entry name" value="Glu_tRNA_reductase"/>
    <property type="match status" value="1"/>
</dbReference>
<dbReference type="GO" id="GO:0019353">
    <property type="term" value="P:protoporphyrinogen IX biosynthetic process from glutamate"/>
    <property type="evidence" value="ECO:0007669"/>
    <property type="project" value="TreeGrafter"/>
</dbReference>
<dbReference type="GO" id="GO:0050661">
    <property type="term" value="F:NADP binding"/>
    <property type="evidence" value="ECO:0007669"/>
    <property type="project" value="InterPro"/>
</dbReference>
<feature type="binding site" evidence="9 11">
    <location>
        <position position="118"/>
    </location>
    <ligand>
        <name>substrate</name>
    </ligand>
</feature>
<dbReference type="GO" id="GO:0008883">
    <property type="term" value="F:glutamyl-tRNA reductase activity"/>
    <property type="evidence" value="ECO:0007669"/>
    <property type="project" value="UniProtKB-UniRule"/>
</dbReference>
<comment type="domain">
    <text evidence="9">Possesses an unusual extended V-shaped dimeric structure with each monomer consisting of three distinct domains arranged along a curved 'spinal' alpha-helix. The N-terminal catalytic domain specifically recognizes the glutamate moiety of the substrate. The second domain is the NADPH-binding domain, and the third C-terminal domain is responsible for dimerization.</text>
</comment>
<accession>A0A3G1KZZ0</accession>
<dbReference type="FunFam" id="3.30.460.30:FF:000001">
    <property type="entry name" value="Glutamyl-tRNA reductase"/>
    <property type="match status" value="1"/>
</dbReference>
<organism evidence="18 19">
    <name type="scientific">Formimonas warabiya</name>
    <dbReference type="NCBI Taxonomy" id="1761012"/>
    <lineage>
        <taxon>Bacteria</taxon>
        <taxon>Bacillati</taxon>
        <taxon>Bacillota</taxon>
        <taxon>Clostridia</taxon>
        <taxon>Eubacteriales</taxon>
        <taxon>Peptococcaceae</taxon>
        <taxon>Candidatus Formimonas</taxon>
    </lineage>
</organism>
<dbReference type="Pfam" id="PF05201">
    <property type="entry name" value="GlutR_N"/>
    <property type="match status" value="1"/>
</dbReference>
<name>A0A3G1KZZ0_FORW1</name>
<evidence type="ECO:0000256" key="10">
    <source>
        <dbReference type="PIRSR" id="PIRSR000445-1"/>
    </source>
</evidence>
<evidence type="ECO:0000256" key="7">
    <source>
        <dbReference type="ARBA" id="ARBA00047464"/>
    </source>
</evidence>
<dbReference type="InterPro" id="IPR000343">
    <property type="entry name" value="4pyrrol_synth_GluRdtase"/>
</dbReference>
<sequence>MDIVVVGVSYQNTPIDVREKLSFSKKKLESAYEQLSHLLDEVVILSTCNRSEIYAVCPEGTSSISLLKDFFAGFHGFHHQELTHYFYIKENRDCVEHLFLVTAGLDSQVLGEDQILGQVKEAHETALEKQATGRVLNKLFRDSITYGKKVRQETRISQNPTSISYIAVQYLAKQMEDVLGKNLLLVGAGKMNRLALTYLKDMGFHQIFVANRTCQTAESLKEIAPGLEVIDFHQIEEYLPLCDVVISSTAAPHLVLKKERITRYKKNSIFIDLAVPRDIDPSIAQLEGITLIDLDDLKRVQEENYEKRRLAGEAAGETIQNGITEFYQWLQCIPLFPVIKQIENYHEHVLNREMPKLIGRLKNTDDEAKIAVLLKSFVKKIYSPPLIRLKQFSGLEKPENFAEILEAMYKEETV</sequence>
<evidence type="ECO:0000259" key="17">
    <source>
        <dbReference type="Pfam" id="PF05201"/>
    </source>
</evidence>
<comment type="subunit">
    <text evidence="9">Homodimer.</text>
</comment>
<dbReference type="AlphaFoldDB" id="A0A3G1KZZ0"/>
<feature type="binding site" evidence="9 11">
    <location>
        <position position="107"/>
    </location>
    <ligand>
        <name>substrate</name>
    </ligand>
</feature>
<keyword evidence="19" id="KW-1185">Reference proteome</keyword>
<comment type="miscellaneous">
    <text evidence="9">During catalysis, the active site Cys acts as a nucleophile attacking the alpha-carbonyl group of tRNA-bound glutamate with the formation of a thioester intermediate between enzyme and glutamate, and the concomitant release of tRNA(Glu). The thioester intermediate is finally reduced by direct hydride transfer from NADPH, to form the product GSA.</text>
</comment>
<dbReference type="SUPFAM" id="SSF51735">
    <property type="entry name" value="NAD(P)-binding Rossmann-fold domains"/>
    <property type="match status" value="1"/>
</dbReference>
<protein>
    <recommendedName>
        <fullName evidence="8 9">Glutamyl-tRNA reductase</fullName>
        <shortName evidence="9">GluTR</shortName>
        <ecNumber evidence="3 9">1.2.1.70</ecNumber>
    </recommendedName>
</protein>
<dbReference type="OrthoDB" id="110209at2"/>
<feature type="binding site" evidence="9 11">
    <location>
        <begin position="112"/>
        <end position="114"/>
    </location>
    <ligand>
        <name>substrate</name>
    </ligand>
</feature>
<evidence type="ECO:0000313" key="19">
    <source>
        <dbReference type="Proteomes" id="UP000323521"/>
    </source>
</evidence>
<comment type="similarity">
    <text evidence="2 9 14">Belongs to the glutamyl-tRNA reductase family.</text>
</comment>
<evidence type="ECO:0000256" key="12">
    <source>
        <dbReference type="PIRSR" id="PIRSR000445-3"/>
    </source>
</evidence>
<feature type="binding site" evidence="9 11">
    <location>
        <begin position="47"/>
        <end position="50"/>
    </location>
    <ligand>
        <name>substrate</name>
    </ligand>
</feature>
<dbReference type="UniPathway" id="UPA00251">
    <property type="reaction ID" value="UER00316"/>
</dbReference>
<dbReference type="Gene3D" id="3.40.50.720">
    <property type="entry name" value="NAD(P)-binding Rossmann-like Domain"/>
    <property type="match status" value="1"/>
</dbReference>
<dbReference type="Proteomes" id="UP000323521">
    <property type="component" value="Chromosome"/>
</dbReference>
<comment type="function">
    <text evidence="9">Catalyzes the NADPH-dependent reduction of glutamyl-tRNA(Glu) to glutamate 1-semialdehyde (GSA).</text>
</comment>
<evidence type="ECO:0000256" key="4">
    <source>
        <dbReference type="ARBA" id="ARBA00022857"/>
    </source>
</evidence>
<dbReference type="SUPFAM" id="SSF69075">
    <property type="entry name" value="Glutamyl tRNA-reductase dimerization domain"/>
    <property type="match status" value="1"/>
</dbReference>
<evidence type="ECO:0000259" key="15">
    <source>
        <dbReference type="Pfam" id="PF00745"/>
    </source>
</evidence>
<dbReference type="PANTHER" id="PTHR43013">
    <property type="entry name" value="GLUTAMYL-TRNA REDUCTASE"/>
    <property type="match status" value="1"/>
</dbReference>
<evidence type="ECO:0000256" key="5">
    <source>
        <dbReference type="ARBA" id="ARBA00023002"/>
    </source>
</evidence>
<feature type="domain" description="Quinate/shikimate 5-dehydrogenase/glutamyl-tRNA reductase" evidence="16">
    <location>
        <begin position="173"/>
        <end position="300"/>
    </location>
</feature>
<dbReference type="EMBL" id="CP017634">
    <property type="protein sequence ID" value="ATW28103.1"/>
    <property type="molecule type" value="Genomic_DNA"/>
</dbReference>
<dbReference type="PIRSF" id="PIRSF000445">
    <property type="entry name" value="4pyrrol_synth_GluRdtase"/>
    <property type="match status" value="1"/>
</dbReference>
<evidence type="ECO:0000256" key="14">
    <source>
        <dbReference type="RuleBase" id="RU000584"/>
    </source>
</evidence>
<dbReference type="InterPro" id="IPR036453">
    <property type="entry name" value="GluRdtase_dimer_dom_sf"/>
</dbReference>
<dbReference type="NCBIfam" id="TIGR01035">
    <property type="entry name" value="hemA"/>
    <property type="match status" value="1"/>
</dbReference>
<evidence type="ECO:0000256" key="11">
    <source>
        <dbReference type="PIRSR" id="PIRSR000445-2"/>
    </source>
</evidence>
<dbReference type="InterPro" id="IPR015895">
    <property type="entry name" value="4pyrrol_synth_GluRdtase_N"/>
</dbReference>
<evidence type="ECO:0000256" key="3">
    <source>
        <dbReference type="ARBA" id="ARBA00012970"/>
    </source>
</evidence>
<evidence type="ECO:0000256" key="8">
    <source>
        <dbReference type="ARBA" id="ARBA00068659"/>
    </source>
</evidence>
<dbReference type="InterPro" id="IPR018214">
    <property type="entry name" value="GluRdtase_CS"/>
</dbReference>
<reference evidence="18 19" key="1">
    <citation type="submission" date="2016-10" db="EMBL/GenBank/DDBJ databases">
        <title>Complete Genome Sequence of Peptococcaceae strain DCMF.</title>
        <authorList>
            <person name="Edwards R.J."/>
            <person name="Holland S.I."/>
            <person name="Deshpande N.P."/>
            <person name="Wong Y.K."/>
            <person name="Ertan H."/>
            <person name="Manefield M."/>
            <person name="Russell T.L."/>
            <person name="Lee M.J."/>
        </authorList>
    </citation>
    <scope>NUCLEOTIDE SEQUENCE [LARGE SCALE GENOMIC DNA]</scope>
    <source>
        <strain evidence="18 19">DCMF</strain>
    </source>
</reference>
<feature type="active site" description="Nucleophile" evidence="9 10">
    <location>
        <position position="48"/>
    </location>
</feature>
<dbReference type="KEGG" id="fwa:DCMF_28115"/>
<evidence type="ECO:0000256" key="13">
    <source>
        <dbReference type="PIRSR" id="PIRSR000445-4"/>
    </source>
</evidence>
<feature type="domain" description="Tetrapyrrole biosynthesis glutamyl-tRNA reductase dimerisation" evidence="15">
    <location>
        <begin position="315"/>
        <end position="409"/>
    </location>
</feature>
<evidence type="ECO:0000259" key="16">
    <source>
        <dbReference type="Pfam" id="PF01488"/>
    </source>
</evidence>
<dbReference type="InterPro" id="IPR006151">
    <property type="entry name" value="Shikm_DH/Glu-tRNA_Rdtase"/>
</dbReference>
<dbReference type="FunFam" id="3.40.50.720:FF:000031">
    <property type="entry name" value="Glutamyl-tRNA reductase"/>
    <property type="match status" value="1"/>
</dbReference>
<keyword evidence="5 9" id="KW-0560">Oxidoreductase</keyword>
<dbReference type="EC" id="1.2.1.70" evidence="3 9"/>
<dbReference type="Pfam" id="PF00745">
    <property type="entry name" value="GlutR_dimer"/>
    <property type="match status" value="1"/>
</dbReference>
<dbReference type="SUPFAM" id="SSF69742">
    <property type="entry name" value="Glutamyl tRNA-reductase catalytic, N-terminal domain"/>
    <property type="match status" value="1"/>
</dbReference>
<comment type="catalytic activity">
    <reaction evidence="7 9 14">
        <text>(S)-4-amino-5-oxopentanoate + tRNA(Glu) + NADP(+) = L-glutamyl-tRNA(Glu) + NADPH + H(+)</text>
        <dbReference type="Rhea" id="RHEA:12344"/>
        <dbReference type="Rhea" id="RHEA-COMP:9663"/>
        <dbReference type="Rhea" id="RHEA-COMP:9680"/>
        <dbReference type="ChEBI" id="CHEBI:15378"/>
        <dbReference type="ChEBI" id="CHEBI:57501"/>
        <dbReference type="ChEBI" id="CHEBI:57783"/>
        <dbReference type="ChEBI" id="CHEBI:58349"/>
        <dbReference type="ChEBI" id="CHEBI:78442"/>
        <dbReference type="ChEBI" id="CHEBI:78520"/>
        <dbReference type="EC" id="1.2.1.70"/>
    </reaction>
</comment>
<dbReference type="InterPro" id="IPR015896">
    <property type="entry name" value="4pyrrol_synth_GluRdtase_dimer"/>
</dbReference>
<feature type="site" description="Important for activity" evidence="9 13">
    <location>
        <position position="97"/>
    </location>
</feature>
<evidence type="ECO:0000256" key="6">
    <source>
        <dbReference type="ARBA" id="ARBA00023244"/>
    </source>
</evidence>
<feature type="domain" description="Glutamyl-tRNA reductase N-terminal" evidence="17">
    <location>
        <begin position="6"/>
        <end position="154"/>
    </location>
</feature>
<dbReference type="CDD" id="cd05213">
    <property type="entry name" value="NAD_bind_Glutamyl_tRNA_reduct"/>
    <property type="match status" value="1"/>
</dbReference>